<dbReference type="InterPro" id="IPR051162">
    <property type="entry name" value="T4SS_component"/>
</dbReference>
<dbReference type="EMBL" id="CP015623">
    <property type="protein sequence ID" value="ANE05537.1"/>
    <property type="molecule type" value="Genomic_DNA"/>
</dbReference>
<accession>A0A172QXV1</accession>
<dbReference type="Pfam" id="PF12846">
    <property type="entry name" value="AAA_10"/>
    <property type="match status" value="1"/>
</dbReference>
<dbReference type="Proteomes" id="UP000076929">
    <property type="component" value="Plasmid pCRULAC1"/>
</dbReference>
<gene>
    <name evidence="1" type="ORF">ccrud_14445</name>
</gene>
<dbReference type="PANTHER" id="PTHR30121">
    <property type="entry name" value="UNCHARACTERIZED PROTEIN YJGR-RELATED"/>
    <property type="match status" value="1"/>
</dbReference>
<dbReference type="KEGG" id="ccjz:ccrud_14445"/>
<geneLocation type="plasmid" evidence="1 2">
    <name>pCRULAC1</name>
</geneLocation>
<dbReference type="OrthoDB" id="3885223at2"/>
<keyword evidence="2" id="KW-1185">Reference proteome</keyword>
<evidence type="ECO:0000313" key="2">
    <source>
        <dbReference type="Proteomes" id="UP000076929"/>
    </source>
</evidence>
<dbReference type="SUPFAM" id="SSF52540">
    <property type="entry name" value="P-loop containing nucleoside triphosphate hydrolases"/>
    <property type="match status" value="1"/>
</dbReference>
<dbReference type="AlphaFoldDB" id="A0A172QXV1"/>
<dbReference type="Gene3D" id="3.40.50.300">
    <property type="entry name" value="P-loop containing nucleotide triphosphate hydrolases"/>
    <property type="match status" value="2"/>
</dbReference>
<dbReference type="RefSeq" id="WP_066570432.1">
    <property type="nucleotide sequence ID" value="NZ_CP015623.1"/>
</dbReference>
<protein>
    <submittedName>
        <fullName evidence="1">Uncharacterized protein</fullName>
    </submittedName>
</protein>
<proteinExistence type="predicted"/>
<organism evidence="1 2">
    <name type="scientific">Corynebacterium crudilactis</name>
    <dbReference type="NCBI Taxonomy" id="1652495"/>
    <lineage>
        <taxon>Bacteria</taxon>
        <taxon>Bacillati</taxon>
        <taxon>Actinomycetota</taxon>
        <taxon>Actinomycetes</taxon>
        <taxon>Mycobacteriales</taxon>
        <taxon>Corynebacteriaceae</taxon>
        <taxon>Corynebacterium</taxon>
    </lineage>
</organism>
<reference evidence="1 2" key="1">
    <citation type="submission" date="2016-05" db="EMBL/GenBank/DDBJ databases">
        <title>Complete genome sequence of Corynebacterium crudilactis, a new Corynebacterium species isolated from raw cow's milk.</title>
        <authorList>
            <person name="Christian R."/>
            <person name="Zimmermann J."/>
            <person name="Lipski A."/>
            <person name="Kalinowski J."/>
        </authorList>
    </citation>
    <scope>NUCLEOTIDE SEQUENCE [LARGE SCALE GENOMIC DNA]</scope>
    <source>
        <strain evidence="1 2">JZ16</strain>
        <plasmid evidence="1 2">pCRULAC1</plasmid>
    </source>
</reference>
<evidence type="ECO:0000313" key="1">
    <source>
        <dbReference type="EMBL" id="ANE05537.1"/>
    </source>
</evidence>
<name>A0A172QXV1_9CORY</name>
<dbReference type="PANTHER" id="PTHR30121:SF6">
    <property type="entry name" value="SLR6007 PROTEIN"/>
    <property type="match status" value="1"/>
</dbReference>
<dbReference type="InterPro" id="IPR027417">
    <property type="entry name" value="P-loop_NTPase"/>
</dbReference>
<sequence>MTSVDVDTDKEQGKLSWLKKKKKQPRTKVDARRIDYRYAEDGPFFFIKGQGVWTGVILGTTSDDFASELELEQQVFRSNELRSALSAHFSNHFGEEEVTCHDITRHVPVDISRWENQYLNNCWNPSELFTTLIQDKVSPFLSESTPERRQYLLIRLGDFKAPVQLDPLSLILGTSAAVSEEVFNTRDLQPFRDKASSVHTLLSSYGAAPMERVDLAWIIRKVFHGHFPAENRTMVERTRPWRGGYFDEIARSHFHTLGDCVRIDNPHPDNGLGKFSYTTTVTVDFNAIGVDYQYSHAWGKLLRTLQRPVDVSWRSKIVSSKEWSRRIKKAFNRLNTESTERNKAGATENERFDTKVALARQAHDSQIDNPKPVIVSQLRLTFSAPTEEELTDIMGQLQLLFGEEVKVERRSDCQGFLLEEQLPGDMTPPKNGFLGLGNSLISGLTGGLRGDERWTDIDALSFARLDSSPSVGDETEYKTNGSTLGWRGGPIGYTLSNGSLVHFDPMVQMARNSGAGIAILGSSGGGKSSLSLALFFWASEAGAQTIVLDPKNDFEAFVYYLSFGNQVNEDGFADEARAGTLGTPNSQFQPCNPRFWDETSVISLGDGAPGMLDPWGLSDSYSEGEAHARNVVELILNADQMKLVDVAFQKMREVHEKGLNTAPPSLAELGSHLAQEIEHYETISQKEDVSAGDSMIARDRVQDLRRVSDALDRAAARQYGRLMFAQSHTTKPFSIGNQRRIVITLFGLRMPAEGTSVDEWEDSTKDAAAAMLLVIGELSRLFTKTADEYSTWQQRRGRRPRILFIDEGYFITAFKAGRTMLDVFLRQGRSRYFSCVFISQQAKDLNKISENATDSDDASTNQFPVIFVFRQNGMSEARDAMRILRPKFAEQNTGGVLNQAAQTLLKPNEGGQLETGMAVMRDVDARVSVIQVDRVFRELADAAETNAQIRNASQSVNPSADGSEWTIDTSTRDMLRTGVVATEVGEIRQTLNANTYEYGEYEYLTEMAE</sequence>
<keyword evidence="1" id="KW-0614">Plasmid</keyword>